<name>A0A5B7H647_PORTR</name>
<dbReference type="EMBL" id="VSRR010027318">
    <property type="protein sequence ID" value="MPC68121.1"/>
    <property type="molecule type" value="Genomic_DNA"/>
</dbReference>
<dbReference type="SUPFAM" id="SSF56672">
    <property type="entry name" value="DNA/RNA polymerases"/>
    <property type="match status" value="1"/>
</dbReference>
<keyword evidence="2" id="KW-1185">Reference proteome</keyword>
<dbReference type="Proteomes" id="UP000324222">
    <property type="component" value="Unassembled WGS sequence"/>
</dbReference>
<reference evidence="1 2" key="1">
    <citation type="submission" date="2019-05" db="EMBL/GenBank/DDBJ databases">
        <title>Another draft genome of Portunus trituberculatus and its Hox gene families provides insights of decapod evolution.</title>
        <authorList>
            <person name="Jeong J.-H."/>
            <person name="Song I."/>
            <person name="Kim S."/>
            <person name="Choi T."/>
            <person name="Kim D."/>
            <person name="Ryu S."/>
            <person name="Kim W."/>
        </authorList>
    </citation>
    <scope>NUCLEOTIDE SEQUENCE [LARGE SCALE GENOMIC DNA]</scope>
    <source>
        <tissue evidence="1">Muscle</tissue>
    </source>
</reference>
<dbReference type="AlphaFoldDB" id="A0A5B7H647"/>
<evidence type="ECO:0008006" key="3">
    <source>
        <dbReference type="Google" id="ProtNLM"/>
    </source>
</evidence>
<organism evidence="1 2">
    <name type="scientific">Portunus trituberculatus</name>
    <name type="common">Swimming crab</name>
    <name type="synonym">Neptunus trituberculatus</name>
    <dbReference type="NCBI Taxonomy" id="210409"/>
    <lineage>
        <taxon>Eukaryota</taxon>
        <taxon>Metazoa</taxon>
        <taxon>Ecdysozoa</taxon>
        <taxon>Arthropoda</taxon>
        <taxon>Crustacea</taxon>
        <taxon>Multicrustacea</taxon>
        <taxon>Malacostraca</taxon>
        <taxon>Eumalacostraca</taxon>
        <taxon>Eucarida</taxon>
        <taxon>Decapoda</taxon>
        <taxon>Pleocyemata</taxon>
        <taxon>Brachyura</taxon>
        <taxon>Eubrachyura</taxon>
        <taxon>Portunoidea</taxon>
        <taxon>Portunidae</taxon>
        <taxon>Portuninae</taxon>
        <taxon>Portunus</taxon>
    </lineage>
</organism>
<dbReference type="Gene3D" id="3.30.70.270">
    <property type="match status" value="1"/>
</dbReference>
<evidence type="ECO:0000313" key="2">
    <source>
        <dbReference type="Proteomes" id="UP000324222"/>
    </source>
</evidence>
<dbReference type="InterPro" id="IPR043128">
    <property type="entry name" value="Rev_trsase/Diguanyl_cyclase"/>
</dbReference>
<accession>A0A5B7H647</accession>
<dbReference type="GO" id="GO:0071897">
    <property type="term" value="P:DNA biosynthetic process"/>
    <property type="evidence" value="ECO:0007669"/>
    <property type="project" value="UniProtKB-ARBA"/>
</dbReference>
<proteinExistence type="predicted"/>
<dbReference type="InterPro" id="IPR043502">
    <property type="entry name" value="DNA/RNA_pol_sf"/>
</dbReference>
<evidence type="ECO:0000313" key="1">
    <source>
        <dbReference type="EMBL" id="MPC68121.1"/>
    </source>
</evidence>
<gene>
    <name evidence="1" type="ORF">E2C01_062316</name>
</gene>
<protein>
    <recommendedName>
        <fullName evidence="3">Reverse transcriptase domain-containing protein</fullName>
    </recommendedName>
</protein>
<sequence length="64" mass="7352">MEALFARLYDEGFVVNLDKCEFANTCVQNLGYVVSHSYLTQHEAKEKTIRLFRPPPSDLSPNTF</sequence>
<comment type="caution">
    <text evidence="1">The sequence shown here is derived from an EMBL/GenBank/DDBJ whole genome shotgun (WGS) entry which is preliminary data.</text>
</comment>